<dbReference type="UniPathway" id="UPA00253">
    <property type="reaction ID" value="UER00334"/>
</dbReference>
<feature type="binding site" evidence="7">
    <location>
        <position position="639"/>
    </location>
    <ligand>
        <name>deamido-NAD(+)</name>
        <dbReference type="ChEBI" id="CHEBI:58437"/>
        <note>ligand shared between two neighboring subunits</note>
    </ligand>
</feature>
<gene>
    <name evidence="7" type="primary">nadE</name>
    <name evidence="11" type="ORF">ATSB10_10590</name>
</gene>
<dbReference type="PROSITE" id="PS50263">
    <property type="entry name" value="CN_HYDROLASE"/>
    <property type="match status" value="1"/>
</dbReference>
<comment type="catalytic activity">
    <reaction evidence="7 8">
        <text>deamido-NAD(+) + L-glutamine + ATP + H2O = L-glutamate + AMP + diphosphate + NAD(+) + H(+)</text>
        <dbReference type="Rhea" id="RHEA:24384"/>
        <dbReference type="ChEBI" id="CHEBI:15377"/>
        <dbReference type="ChEBI" id="CHEBI:15378"/>
        <dbReference type="ChEBI" id="CHEBI:29985"/>
        <dbReference type="ChEBI" id="CHEBI:30616"/>
        <dbReference type="ChEBI" id="CHEBI:33019"/>
        <dbReference type="ChEBI" id="CHEBI:57540"/>
        <dbReference type="ChEBI" id="CHEBI:58359"/>
        <dbReference type="ChEBI" id="CHEBI:58437"/>
        <dbReference type="ChEBI" id="CHEBI:456215"/>
        <dbReference type="EC" id="6.3.5.1"/>
    </reaction>
</comment>
<dbReference type="SUPFAM" id="SSF52402">
    <property type="entry name" value="Adenine nucleotide alpha hydrolases-like"/>
    <property type="match status" value="1"/>
</dbReference>
<dbReference type="Pfam" id="PF02540">
    <property type="entry name" value="NAD_synthase"/>
    <property type="match status" value="1"/>
</dbReference>
<evidence type="ECO:0000256" key="1">
    <source>
        <dbReference type="ARBA" id="ARBA00005188"/>
    </source>
</evidence>
<dbReference type="EC" id="6.3.5.1" evidence="7 8"/>
<dbReference type="AlphaFoldDB" id="A0A160MYS8"/>
<keyword evidence="3 7" id="KW-0436">Ligase</keyword>
<comment type="similarity">
    <text evidence="2 7 8">In the C-terminal section; belongs to the NAD synthetase family.</text>
</comment>
<evidence type="ECO:0000256" key="5">
    <source>
        <dbReference type="ARBA" id="ARBA00022840"/>
    </source>
</evidence>
<feature type="binding site" evidence="7">
    <location>
        <position position="460"/>
    </location>
    <ligand>
        <name>deamido-NAD(+)</name>
        <dbReference type="ChEBI" id="CHEBI:58437"/>
        <note>ligand shared between two neighboring subunits</note>
    </ligand>
</feature>
<dbReference type="InterPro" id="IPR041856">
    <property type="entry name" value="NAD+_synth_C"/>
</dbReference>
<organism evidence="11 12">
    <name type="scientific">Dyella thiooxydans</name>
    <dbReference type="NCBI Taxonomy" id="445710"/>
    <lineage>
        <taxon>Bacteria</taxon>
        <taxon>Pseudomonadati</taxon>
        <taxon>Pseudomonadota</taxon>
        <taxon>Gammaproteobacteria</taxon>
        <taxon>Lysobacterales</taxon>
        <taxon>Rhodanobacteraceae</taxon>
        <taxon>Dyella</taxon>
    </lineage>
</organism>
<evidence type="ECO:0000256" key="6">
    <source>
        <dbReference type="ARBA" id="ARBA00023027"/>
    </source>
</evidence>
<feature type="binding site" evidence="7">
    <location>
        <position position="489"/>
    </location>
    <ligand>
        <name>deamido-NAD(+)</name>
        <dbReference type="ChEBI" id="CHEBI:58437"/>
        <note>ligand shared between two neighboring subunits</note>
    </ligand>
</feature>
<dbReference type="InterPro" id="IPR014729">
    <property type="entry name" value="Rossmann-like_a/b/a_fold"/>
</dbReference>
<feature type="active site" description="Nucleophile; for glutaminase activity" evidence="7">
    <location>
        <position position="179"/>
    </location>
</feature>
<dbReference type="PATRIC" id="fig|445710.3.peg.1056"/>
<dbReference type="NCBIfam" id="TIGR00552">
    <property type="entry name" value="nadE"/>
    <property type="match status" value="1"/>
</dbReference>
<dbReference type="GO" id="GO:0008795">
    <property type="term" value="F:NAD+ synthase activity"/>
    <property type="evidence" value="ECO:0007669"/>
    <property type="project" value="UniProtKB-UniRule"/>
</dbReference>
<dbReference type="GO" id="GO:0005524">
    <property type="term" value="F:ATP binding"/>
    <property type="evidence" value="ECO:0007669"/>
    <property type="project" value="UniProtKB-UniRule"/>
</dbReference>
<evidence type="ECO:0000256" key="9">
    <source>
        <dbReference type="RuleBase" id="RU003811"/>
    </source>
</evidence>
<dbReference type="InterPro" id="IPR003010">
    <property type="entry name" value="C-N_Hydrolase"/>
</dbReference>
<feature type="binding site" evidence="7">
    <location>
        <begin position="494"/>
        <end position="497"/>
    </location>
    <ligand>
        <name>deamido-NAD(+)</name>
        <dbReference type="ChEBI" id="CHEBI:58437"/>
        <note>ligand shared between two neighboring subunits</note>
    </ligand>
</feature>
<feature type="binding site" evidence="7">
    <location>
        <position position="484"/>
    </location>
    <ligand>
        <name>ATP</name>
        <dbReference type="ChEBI" id="CHEBI:30616"/>
    </ligand>
</feature>
<protein>
    <recommendedName>
        <fullName evidence="7 8">Glutamine-dependent NAD(+) synthetase</fullName>
        <ecNumber evidence="7 8">6.3.5.1</ecNumber>
    </recommendedName>
    <alternativeName>
        <fullName evidence="7 8">NAD(+) synthase [glutamine-hydrolyzing]</fullName>
    </alternativeName>
</protein>
<keyword evidence="12" id="KW-1185">Reference proteome</keyword>
<dbReference type="GO" id="GO:0003952">
    <property type="term" value="F:NAD+ synthase (glutamine-hydrolyzing) activity"/>
    <property type="evidence" value="ECO:0007669"/>
    <property type="project" value="UniProtKB-UniRule"/>
</dbReference>
<reference evidence="11 12" key="1">
    <citation type="submission" date="2016-02" db="EMBL/GenBank/DDBJ databases">
        <title>Complete genome sequencing and analysis of ATSB10, Dyella thiooxydans isolated from rhizosphere soil of sunflower (Helianthus annuus L.).</title>
        <authorList>
            <person name="Lee Y."/>
            <person name="Hwangbo K."/>
            <person name="Chung H."/>
            <person name="Yoo J."/>
            <person name="Kim K.Y."/>
            <person name="Sa T.M."/>
            <person name="Um Y."/>
            <person name="Madhaiyan M."/>
        </authorList>
    </citation>
    <scope>NUCLEOTIDE SEQUENCE [LARGE SCALE GENOMIC DNA]</scope>
    <source>
        <strain evidence="11 12">ATSB10</strain>
    </source>
</reference>
<dbReference type="FunFam" id="1.10.10.1140:FF:000001">
    <property type="entry name" value="Glutamine-dependent NAD(+) synthetase"/>
    <property type="match status" value="1"/>
</dbReference>
<evidence type="ECO:0000256" key="7">
    <source>
        <dbReference type="HAMAP-Rule" id="MF_02090"/>
    </source>
</evidence>
<evidence type="ECO:0000256" key="8">
    <source>
        <dbReference type="PIRNR" id="PIRNR006630"/>
    </source>
</evidence>
<evidence type="ECO:0000256" key="3">
    <source>
        <dbReference type="ARBA" id="ARBA00022598"/>
    </source>
</evidence>
<keyword evidence="6 7" id="KW-0520">NAD</keyword>
<feature type="binding site" evidence="7">
    <location>
        <position position="212"/>
    </location>
    <ligand>
        <name>L-glutamine</name>
        <dbReference type="ChEBI" id="CHEBI:58359"/>
    </ligand>
</feature>
<comment type="function">
    <text evidence="7">Catalyzes the ATP-dependent amidation of deamido-NAD to form NAD. Uses L-glutamine as a nitrogen source.</text>
</comment>
<comment type="similarity">
    <text evidence="9">Belongs to the NAD synthetase family.</text>
</comment>
<dbReference type="FunFam" id="3.40.50.620:FF:000155">
    <property type="entry name" value="Glutamine-dependent NAD(+) synthetase"/>
    <property type="match status" value="1"/>
</dbReference>
<evidence type="ECO:0000313" key="12">
    <source>
        <dbReference type="Proteomes" id="UP000077255"/>
    </source>
</evidence>
<dbReference type="CDD" id="cd07570">
    <property type="entry name" value="GAT_Gln-NAD-synth"/>
    <property type="match status" value="1"/>
</dbReference>
<dbReference type="InterPro" id="IPR022310">
    <property type="entry name" value="NAD/GMP_synthase"/>
</dbReference>
<feature type="binding site" evidence="7">
    <location>
        <position position="129"/>
    </location>
    <ligand>
        <name>L-glutamine</name>
        <dbReference type="ChEBI" id="CHEBI:58359"/>
    </ligand>
</feature>
<name>A0A160MYS8_9GAMM</name>
<dbReference type="InterPro" id="IPR003694">
    <property type="entry name" value="NAD_synthase"/>
</dbReference>
<comment type="pathway">
    <text evidence="1 7 8">Cofactor biosynthesis; NAD(+) biosynthesis; NAD(+) from deamido-NAD(+) (L-Gln route): step 1/1.</text>
</comment>
<proteinExistence type="inferred from homology"/>
<accession>A0A160MYS8</accession>
<dbReference type="PIRSF" id="PIRSF006630">
    <property type="entry name" value="NADS_GAT"/>
    <property type="match status" value="1"/>
</dbReference>
<dbReference type="NCBIfam" id="NF002730">
    <property type="entry name" value="PRK02628.1"/>
    <property type="match status" value="1"/>
</dbReference>
<feature type="domain" description="CN hydrolase" evidence="10">
    <location>
        <begin position="14"/>
        <end position="279"/>
    </location>
</feature>
<dbReference type="HAMAP" id="MF_02090">
    <property type="entry name" value="NadE_glutamine_dep"/>
    <property type="match status" value="1"/>
</dbReference>
<sequence>MPSDFDSPYRHGFVRLAAAVPVVRLADPAANAGRTIAQLREAADQGAAVVVFPELGLSGYSLDDLAPQDALLDASLAALEAVREATTQLLPLVFVGLPLRLEGQLFNVAVALQGGELLGVVPKRYLPNYREFYEARQYTAGSHAVADTAVVLGREVPFGSDLIFTAASHPHLRVHAEICEDMWVPVPPSTYAALAGATVLVNLSASNVTVGKADYRRLLSESHSARCLAAHVYTSAGAGESTTDLAWDGQAIIAENGVVLGESERFQAGDHLLLADVDLERLVQERSRMTSYNDQVRDLQPQLKAMRRVPFAFRAPVLADTHLRRSVPRYPYVPSHPATLDQRCYEAVNIQAHGLIQRLRATSAERVVIGVSGGLDSTLALLVAVEAFDRLGLPRANILGYTMPGFATSSQTLEQAHALMRSLGVSGEEIDIRPSCMQMLADLGHPFAQGEKVYDITFENVQAGERTSHLFRLANRHRAFVLGTGDLSELALGWCTYGVGDHMSHYNVNASVPKTLIQYLIRWFAQGGRHDDATRAVLEAIAGTTISPELVPADADGTLQDTEAHVGPYPLQDFTLYYLTRFGFRPSKIAYLAHQAWGEAGRGAWPSLVPADRRPAYTLGEIKHWMRVFLTRFFAAQFKRSAVPNAPKVGGGGSLSPRGDWRMPSDAVPDAWLRDLDENVPA</sequence>
<feature type="active site" description="Proton acceptor; for glutaminase activity" evidence="7">
    <location>
        <position position="54"/>
    </location>
</feature>
<dbReference type="OrthoDB" id="9760188at2"/>
<evidence type="ECO:0000313" key="11">
    <source>
        <dbReference type="EMBL" id="AND68513.1"/>
    </source>
</evidence>
<dbReference type="Proteomes" id="UP000077255">
    <property type="component" value="Chromosome"/>
</dbReference>
<dbReference type="InterPro" id="IPR014445">
    <property type="entry name" value="Gln-dep_NAD_synthase"/>
</dbReference>
<dbReference type="GO" id="GO:0004359">
    <property type="term" value="F:glutaminase activity"/>
    <property type="evidence" value="ECO:0007669"/>
    <property type="project" value="InterPro"/>
</dbReference>
<dbReference type="GO" id="GO:0005737">
    <property type="term" value="C:cytoplasm"/>
    <property type="evidence" value="ECO:0007669"/>
    <property type="project" value="InterPro"/>
</dbReference>
<dbReference type="PANTHER" id="PTHR23090">
    <property type="entry name" value="NH 3 /GLUTAMINE-DEPENDENT NAD + SYNTHETASE"/>
    <property type="match status" value="1"/>
</dbReference>
<dbReference type="Pfam" id="PF00795">
    <property type="entry name" value="CN_hydrolase"/>
    <property type="match status" value="1"/>
</dbReference>
<dbReference type="Gene3D" id="1.10.10.1140">
    <property type="entry name" value="Glutamine-dependent NAD+ synthetase, C-terminal domain"/>
    <property type="match status" value="1"/>
</dbReference>
<dbReference type="CDD" id="cd00553">
    <property type="entry name" value="NAD_synthase"/>
    <property type="match status" value="1"/>
</dbReference>
<keyword evidence="5 7" id="KW-0067">ATP-binding</keyword>
<dbReference type="KEGG" id="dtx:ATSB10_10590"/>
<dbReference type="Gene3D" id="3.60.110.10">
    <property type="entry name" value="Carbon-nitrogen hydrolase"/>
    <property type="match status" value="1"/>
</dbReference>
<evidence type="ECO:0000256" key="2">
    <source>
        <dbReference type="ARBA" id="ARBA00007145"/>
    </source>
</evidence>
<feature type="active site" description="For glutaminase activity" evidence="7">
    <location>
        <position position="123"/>
    </location>
</feature>
<evidence type="ECO:0000256" key="4">
    <source>
        <dbReference type="ARBA" id="ARBA00022741"/>
    </source>
</evidence>
<dbReference type="SUPFAM" id="SSF56317">
    <property type="entry name" value="Carbon-nitrogen hydrolase"/>
    <property type="match status" value="1"/>
</dbReference>
<feature type="binding site" evidence="7">
    <location>
        <begin position="370"/>
        <end position="377"/>
    </location>
    <ligand>
        <name>ATP</name>
        <dbReference type="ChEBI" id="CHEBI:30616"/>
    </ligand>
</feature>
<evidence type="ECO:0000259" key="10">
    <source>
        <dbReference type="PROSITE" id="PS50263"/>
    </source>
</evidence>
<dbReference type="GO" id="GO:0009435">
    <property type="term" value="P:NAD+ biosynthetic process"/>
    <property type="evidence" value="ECO:0007669"/>
    <property type="project" value="UniProtKB-UniRule"/>
</dbReference>
<dbReference type="RefSeq" id="WP_063671042.1">
    <property type="nucleotide sequence ID" value="NZ_CP014841.1"/>
</dbReference>
<dbReference type="PANTHER" id="PTHR23090:SF9">
    <property type="entry name" value="GLUTAMINE-DEPENDENT NAD(+) SYNTHETASE"/>
    <property type="match status" value="1"/>
</dbReference>
<dbReference type="InterPro" id="IPR036526">
    <property type="entry name" value="C-N_Hydrolase_sf"/>
</dbReference>
<feature type="binding site" evidence="7">
    <location>
        <position position="206"/>
    </location>
    <ligand>
        <name>L-glutamine</name>
        <dbReference type="ChEBI" id="CHEBI:58359"/>
    </ligand>
</feature>
<dbReference type="STRING" id="445710.ATSB10_10590"/>
<dbReference type="EMBL" id="CP014841">
    <property type="protein sequence ID" value="AND68513.1"/>
    <property type="molecule type" value="Genomic_DNA"/>
</dbReference>
<dbReference type="Gene3D" id="3.40.50.620">
    <property type="entry name" value="HUPs"/>
    <property type="match status" value="1"/>
</dbReference>
<keyword evidence="4 7" id="KW-0547">Nucleotide-binding</keyword>